<dbReference type="Proteomes" id="UP000314294">
    <property type="component" value="Unassembled WGS sequence"/>
</dbReference>
<name>A0A4Z2IGU7_9TELE</name>
<dbReference type="AlphaFoldDB" id="A0A4Z2IGU7"/>
<organism evidence="1 2">
    <name type="scientific">Liparis tanakae</name>
    <name type="common">Tanaka's snailfish</name>
    <dbReference type="NCBI Taxonomy" id="230148"/>
    <lineage>
        <taxon>Eukaryota</taxon>
        <taxon>Metazoa</taxon>
        <taxon>Chordata</taxon>
        <taxon>Craniata</taxon>
        <taxon>Vertebrata</taxon>
        <taxon>Euteleostomi</taxon>
        <taxon>Actinopterygii</taxon>
        <taxon>Neopterygii</taxon>
        <taxon>Teleostei</taxon>
        <taxon>Neoteleostei</taxon>
        <taxon>Acanthomorphata</taxon>
        <taxon>Eupercaria</taxon>
        <taxon>Perciformes</taxon>
        <taxon>Cottioidei</taxon>
        <taxon>Cottales</taxon>
        <taxon>Liparidae</taxon>
        <taxon>Liparis</taxon>
    </lineage>
</organism>
<proteinExistence type="predicted"/>
<keyword evidence="2" id="KW-1185">Reference proteome</keyword>
<reference evidence="1 2" key="1">
    <citation type="submission" date="2019-03" db="EMBL/GenBank/DDBJ databases">
        <title>First draft genome of Liparis tanakae, snailfish: a comprehensive survey of snailfish specific genes.</title>
        <authorList>
            <person name="Kim W."/>
            <person name="Song I."/>
            <person name="Jeong J.-H."/>
            <person name="Kim D."/>
            <person name="Kim S."/>
            <person name="Ryu S."/>
            <person name="Song J.Y."/>
            <person name="Lee S.K."/>
        </authorList>
    </citation>
    <scope>NUCLEOTIDE SEQUENCE [LARGE SCALE GENOMIC DNA]</scope>
    <source>
        <tissue evidence="1">Muscle</tissue>
    </source>
</reference>
<evidence type="ECO:0000313" key="2">
    <source>
        <dbReference type="Proteomes" id="UP000314294"/>
    </source>
</evidence>
<evidence type="ECO:0000313" key="1">
    <source>
        <dbReference type="EMBL" id="TNN76383.1"/>
    </source>
</evidence>
<dbReference type="EMBL" id="SRLO01000094">
    <property type="protein sequence ID" value="TNN76383.1"/>
    <property type="molecule type" value="Genomic_DNA"/>
</dbReference>
<protein>
    <submittedName>
        <fullName evidence="1">Uncharacterized protein</fullName>
    </submittedName>
</protein>
<sequence>MELERHSSSKPRALRPTCVAAVRNFTSYDSERRQTFSLLCQLPSVFLQSSSHCGFNVNNKVSQQHK</sequence>
<accession>A0A4Z2IGU7</accession>
<gene>
    <name evidence="1" type="ORF">EYF80_013462</name>
</gene>
<comment type="caution">
    <text evidence="1">The sequence shown here is derived from an EMBL/GenBank/DDBJ whole genome shotgun (WGS) entry which is preliminary data.</text>
</comment>